<feature type="domain" description="Peptidase S8/S53" evidence="8">
    <location>
        <begin position="109"/>
        <end position="398"/>
    </location>
</feature>
<dbReference type="CDD" id="cd07480">
    <property type="entry name" value="Peptidases_S8_12"/>
    <property type="match status" value="1"/>
</dbReference>
<protein>
    <submittedName>
        <fullName evidence="9">Peptidase S8 and S53, subtilisin, kexin, sedolisin</fullName>
    </submittedName>
</protein>
<feature type="active site" description="Charge relay system" evidence="5">
    <location>
        <position position="118"/>
    </location>
</feature>
<name>Q0FQL1_SALBH</name>
<gene>
    <name evidence="9" type="ORF">R2601_15452</name>
</gene>
<dbReference type="PROSITE" id="PS51892">
    <property type="entry name" value="SUBTILASE"/>
    <property type="match status" value="1"/>
</dbReference>
<comment type="similarity">
    <text evidence="1 5 6">Belongs to the peptidase S8 family.</text>
</comment>
<dbReference type="Pfam" id="PF00082">
    <property type="entry name" value="Peptidase_S8"/>
    <property type="match status" value="1"/>
</dbReference>
<dbReference type="InterPro" id="IPR036852">
    <property type="entry name" value="Peptidase_S8/S53_dom_sf"/>
</dbReference>
<dbReference type="GO" id="GO:0004252">
    <property type="term" value="F:serine-type endopeptidase activity"/>
    <property type="evidence" value="ECO:0007669"/>
    <property type="project" value="UniProtKB-UniRule"/>
</dbReference>
<keyword evidence="3 5" id="KW-0378">Hydrolase</keyword>
<dbReference type="InterPro" id="IPR015500">
    <property type="entry name" value="Peptidase_S8_subtilisin-rel"/>
</dbReference>
<feature type="region of interest" description="Disordered" evidence="7">
    <location>
        <begin position="1"/>
        <end position="46"/>
    </location>
</feature>
<dbReference type="PRINTS" id="PR00723">
    <property type="entry name" value="SUBTILISIN"/>
</dbReference>
<dbReference type="PROSITE" id="PS00136">
    <property type="entry name" value="SUBTILASE_ASP"/>
    <property type="match status" value="1"/>
</dbReference>
<dbReference type="InterPro" id="IPR050131">
    <property type="entry name" value="Peptidase_S8_subtilisin-like"/>
</dbReference>
<dbReference type="InterPro" id="IPR023828">
    <property type="entry name" value="Peptidase_S8_Ser-AS"/>
</dbReference>
<dbReference type="eggNOG" id="COG1404">
    <property type="taxonomic scope" value="Bacteria"/>
</dbReference>
<dbReference type="PANTHER" id="PTHR43806:SF11">
    <property type="entry name" value="CEREVISIN-RELATED"/>
    <property type="match status" value="1"/>
</dbReference>
<accession>Q0FQL1</accession>
<dbReference type="InterPro" id="IPR000209">
    <property type="entry name" value="Peptidase_S8/S53_dom"/>
</dbReference>
<evidence type="ECO:0000256" key="5">
    <source>
        <dbReference type="PROSITE-ProRule" id="PRU01240"/>
    </source>
</evidence>
<evidence type="ECO:0000313" key="9">
    <source>
        <dbReference type="EMBL" id="EAU46440.1"/>
    </source>
</evidence>
<dbReference type="AlphaFoldDB" id="Q0FQL1"/>
<dbReference type="Gene3D" id="3.40.50.200">
    <property type="entry name" value="Peptidase S8/S53 domain"/>
    <property type="match status" value="1"/>
</dbReference>
<dbReference type="InterPro" id="IPR023827">
    <property type="entry name" value="Peptidase_S8_Asp-AS"/>
</dbReference>
<evidence type="ECO:0000256" key="4">
    <source>
        <dbReference type="ARBA" id="ARBA00022825"/>
    </source>
</evidence>
<dbReference type="EMBL" id="AATQ01000014">
    <property type="protein sequence ID" value="EAU46440.1"/>
    <property type="molecule type" value="Genomic_DNA"/>
</dbReference>
<dbReference type="PANTHER" id="PTHR43806">
    <property type="entry name" value="PEPTIDASE S8"/>
    <property type="match status" value="1"/>
</dbReference>
<evidence type="ECO:0000256" key="7">
    <source>
        <dbReference type="SAM" id="MobiDB-lite"/>
    </source>
</evidence>
<evidence type="ECO:0000256" key="2">
    <source>
        <dbReference type="ARBA" id="ARBA00022670"/>
    </source>
</evidence>
<dbReference type="HOGENOM" id="CLU_011263_15_8_5"/>
<keyword evidence="10" id="KW-1185">Reference proteome</keyword>
<dbReference type="Proteomes" id="UP000006230">
    <property type="component" value="Unassembled WGS sequence"/>
</dbReference>
<evidence type="ECO:0000256" key="3">
    <source>
        <dbReference type="ARBA" id="ARBA00022801"/>
    </source>
</evidence>
<keyword evidence="2 5" id="KW-0645">Protease</keyword>
<evidence type="ECO:0000259" key="8">
    <source>
        <dbReference type="Pfam" id="PF00082"/>
    </source>
</evidence>
<reference evidence="9 10" key="1">
    <citation type="journal article" date="2010" name="J. Bacteriol.">
        <title>Genome sequences of Pelagibaca bermudensis HTCC2601T and Maritimibacter alkaliphilus HTCC2654T, the type strains of two marine Roseobacter genera.</title>
        <authorList>
            <person name="Thrash J.C."/>
            <person name="Cho J.C."/>
            <person name="Ferriera S."/>
            <person name="Johnson J."/>
            <person name="Vergin K.L."/>
            <person name="Giovannoni S.J."/>
        </authorList>
    </citation>
    <scope>NUCLEOTIDE SEQUENCE [LARGE SCALE GENOMIC DNA]</scope>
    <source>
        <strain evidence="10">DSM 26914 / JCM 13377 / KCTC 12554 / HTCC2601</strain>
    </source>
</reference>
<feature type="active site" description="Charge relay system" evidence="5">
    <location>
        <position position="149"/>
    </location>
</feature>
<proteinExistence type="inferred from homology"/>
<dbReference type="GO" id="GO:0006508">
    <property type="term" value="P:proteolysis"/>
    <property type="evidence" value="ECO:0007669"/>
    <property type="project" value="UniProtKB-KW"/>
</dbReference>
<dbReference type="RefSeq" id="WP_007796077.1">
    <property type="nucleotide sequence ID" value="NZ_DS022276.1"/>
</dbReference>
<evidence type="ECO:0000256" key="6">
    <source>
        <dbReference type="RuleBase" id="RU003355"/>
    </source>
</evidence>
<evidence type="ECO:0000256" key="1">
    <source>
        <dbReference type="ARBA" id="ARBA00011073"/>
    </source>
</evidence>
<dbReference type="STRING" id="314265.R2601_15452"/>
<feature type="active site" description="Charge relay system" evidence="5">
    <location>
        <position position="344"/>
    </location>
</feature>
<keyword evidence="4 5" id="KW-0720">Serine protease</keyword>
<feature type="compositionally biased region" description="Basic and acidic residues" evidence="7">
    <location>
        <begin position="1"/>
        <end position="10"/>
    </location>
</feature>
<evidence type="ECO:0000313" key="10">
    <source>
        <dbReference type="Proteomes" id="UP000006230"/>
    </source>
</evidence>
<organism evidence="9 10">
    <name type="scientific">Salipiger bermudensis (strain DSM 26914 / JCM 13377 / KCTC 12554 / HTCC2601)</name>
    <name type="common">Pelagibaca bermudensis</name>
    <dbReference type="NCBI Taxonomy" id="314265"/>
    <lineage>
        <taxon>Bacteria</taxon>
        <taxon>Pseudomonadati</taxon>
        <taxon>Pseudomonadota</taxon>
        <taxon>Alphaproteobacteria</taxon>
        <taxon>Rhodobacterales</taxon>
        <taxon>Roseobacteraceae</taxon>
        <taxon>Salipiger</taxon>
    </lineage>
</organism>
<dbReference type="PROSITE" id="PS00138">
    <property type="entry name" value="SUBTILASE_SER"/>
    <property type="match status" value="1"/>
</dbReference>
<sequence>MFVILRDENAPLRNRAPRPAAPPGAPGFGTGSFDAPMANPIPPAPKLESAELSAKDLRDVTRDPAVTAVAREMPTRLIEPQPLDEVRTEDAEPAWGIAAVGADTSAFTGAGVRVAVLDTGIDTNHPAFAGVALNTRDFAGSGIEDANGHGTHCAGTVFGRDVDGNRIGVARGVTDALIGKVLGDDGSGSSDMLFRAIKWASDEQAQVISMSLGFDFPGLVESLVDQGWPTLLAGSAALEAYRQNLRMFDALMDMLRAQAAFSGGTVVCAAAGNESRRNIDPTFEVSASLPAAAFGVVSVGALGQGPGGLNIASFSNTNPTVSGPGVNVISAATGGGLRPLNGTSMACPHVAGIAALWWEAQRASGSPAFAGAVQARLMATCTSAPIDPATDALDRGQGLVQAPAMAIG</sequence>
<comment type="caution">
    <text evidence="9">The sequence shown here is derived from an EMBL/GenBank/DDBJ whole genome shotgun (WGS) entry which is preliminary data.</text>
</comment>
<dbReference type="SUPFAM" id="SSF52743">
    <property type="entry name" value="Subtilisin-like"/>
    <property type="match status" value="1"/>
</dbReference>